<feature type="region of interest" description="Disordered" evidence="1">
    <location>
        <begin position="153"/>
        <end position="181"/>
    </location>
</feature>
<name>Q1YMP7_AURMS</name>
<dbReference type="HOGENOM" id="CLU_572139_0_0_5"/>
<dbReference type="BioCyc" id="AURANTIMONAS:SI859A1_02149-MONOMER"/>
<protein>
    <submittedName>
        <fullName evidence="2">Uncharacterized protein</fullName>
    </submittedName>
</protein>
<dbReference type="AlphaFoldDB" id="Q1YMP7"/>
<evidence type="ECO:0000313" key="2">
    <source>
        <dbReference type="EMBL" id="EAS51334.1"/>
    </source>
</evidence>
<proteinExistence type="predicted"/>
<sequence length="477" mass="50100">MRRRCAENAAVAQNSRGGRKMLLRLARHNPGKINPEQFDVSDACMPHCRGPVDDLSGRGRQFSCDPDGSEFAERYGTDDRRQRQRPQHLTGSPAERRRDEQGPRQPDGRPQWRSGGVDLHQCGLELRPDAGHADAARTGQHDEPRRNRLEQSLRHAAAGRRQHHRRLDLGHRQPGGRPAVRRQQLRLLLPDRDGEQCQHHPEVPLRQGSRIRKGSGMRPSLLGSAIAALAMWSAVVPASAEDNTLTILQTGTGNSLFVDQSQASGSTIGGLSLGRFGSLLSLDESSSQLGGNNRATITVTDDGADAVANGGEVYLYQNNTGQTVGATQPGGARVGDLDGANVATINALNGSNALVGQYGVGNNATVNVTGPLSGTLTGGEAINGTVIQVGNGNLGSVNAGAGTQGTVVQLGSGNTNELDIEGSPPGTSVVYTQIGNNLTPGTSAQVFTTVPGTVTVTQTGFGSVATRGAVTVTQTAR</sequence>
<feature type="compositionally biased region" description="Basic and acidic residues" evidence="1">
    <location>
        <begin position="71"/>
        <end position="81"/>
    </location>
</feature>
<evidence type="ECO:0000256" key="1">
    <source>
        <dbReference type="SAM" id="MobiDB-lite"/>
    </source>
</evidence>
<keyword evidence="3" id="KW-1185">Reference proteome</keyword>
<dbReference type="Proteomes" id="UP000000321">
    <property type="component" value="Unassembled WGS sequence"/>
</dbReference>
<accession>Q1YMP7</accession>
<feature type="compositionally biased region" description="Basic residues" evidence="1">
    <location>
        <begin position="157"/>
        <end position="166"/>
    </location>
</feature>
<comment type="caution">
    <text evidence="2">The sequence shown here is derived from an EMBL/GenBank/DDBJ whole genome shotgun (WGS) entry which is preliminary data.</text>
</comment>
<evidence type="ECO:0000313" key="3">
    <source>
        <dbReference type="Proteomes" id="UP000000321"/>
    </source>
</evidence>
<feature type="region of interest" description="Disordered" evidence="1">
    <location>
        <begin position="52"/>
        <end position="116"/>
    </location>
</feature>
<gene>
    <name evidence="2" type="ORF">SI859A1_02149</name>
</gene>
<dbReference type="EMBL" id="AAPJ01000001">
    <property type="protein sequence ID" value="EAS51334.1"/>
    <property type="molecule type" value="Genomic_DNA"/>
</dbReference>
<reference evidence="2 3" key="1">
    <citation type="journal article" date="2008" name="Appl. Environ. Microbiol.">
        <title>Genomic insights into Mn(II) oxidation by the marine alphaproteobacterium Aurantimonas sp. strain SI85-9A1.</title>
        <authorList>
            <person name="Dick G.J."/>
            <person name="Podell S."/>
            <person name="Johnson H.A."/>
            <person name="Rivera-Espinoza Y."/>
            <person name="Bernier-Latmani R."/>
            <person name="McCarthy J.K."/>
            <person name="Torpey J.W."/>
            <person name="Clement B.G."/>
            <person name="Gaasterland T."/>
            <person name="Tebo B.M."/>
        </authorList>
    </citation>
    <scope>NUCLEOTIDE SEQUENCE [LARGE SCALE GENOMIC DNA]</scope>
    <source>
        <strain evidence="2 3">SI85-9A1</strain>
    </source>
</reference>
<organism evidence="2 3">
    <name type="scientific">Aurantimonas manganoxydans (strain ATCC BAA-1229 / DSM 21871 / SI85-9A1)</name>
    <dbReference type="NCBI Taxonomy" id="287752"/>
    <lineage>
        <taxon>Bacteria</taxon>
        <taxon>Pseudomonadati</taxon>
        <taxon>Pseudomonadota</taxon>
        <taxon>Alphaproteobacteria</taxon>
        <taxon>Hyphomicrobiales</taxon>
        <taxon>Aurantimonadaceae</taxon>
        <taxon>Aurantimonas</taxon>
    </lineage>
</organism>